<dbReference type="FunFam" id="3.80.10.10:FF:000041">
    <property type="entry name" value="LRR receptor-like serine/threonine-protein kinase ERECTA"/>
    <property type="match status" value="1"/>
</dbReference>
<proteinExistence type="predicted"/>
<dbReference type="PANTHER" id="PTHR48060:SF24">
    <property type="entry name" value="NON-SPECIFIC SERINE_THREONINE PROTEIN KINASE"/>
    <property type="match status" value="1"/>
</dbReference>
<dbReference type="EMBL" id="HBIM01002874">
    <property type="protein sequence ID" value="CAE0404373.1"/>
    <property type="molecule type" value="Transcribed_RNA"/>
</dbReference>
<evidence type="ECO:0008006" key="6">
    <source>
        <dbReference type="Google" id="ProtNLM"/>
    </source>
</evidence>
<evidence type="ECO:0000256" key="4">
    <source>
        <dbReference type="SAM" id="Phobius"/>
    </source>
</evidence>
<protein>
    <recommendedName>
        <fullName evidence="6">Leucine-rich repeat-containing N-terminal plant-type domain-containing protein</fullName>
    </recommendedName>
</protein>
<keyword evidence="1" id="KW-0433">Leucine-rich repeat</keyword>
<keyword evidence="4" id="KW-1133">Transmembrane helix</keyword>
<dbReference type="Gene3D" id="3.80.10.10">
    <property type="entry name" value="Ribonuclease Inhibitor"/>
    <property type="match status" value="1"/>
</dbReference>
<evidence type="ECO:0000313" key="5">
    <source>
        <dbReference type="EMBL" id="CAE0404373.1"/>
    </source>
</evidence>
<gene>
    <name evidence="5" type="ORF">ACOF00016_LOCUS2509</name>
</gene>
<evidence type="ECO:0000256" key="1">
    <source>
        <dbReference type="ARBA" id="ARBA00022614"/>
    </source>
</evidence>
<evidence type="ECO:0000256" key="2">
    <source>
        <dbReference type="ARBA" id="ARBA00022729"/>
    </source>
</evidence>
<feature type="transmembrane region" description="Helical" evidence="4">
    <location>
        <begin position="63"/>
        <end position="85"/>
    </location>
</feature>
<dbReference type="InterPro" id="IPR053211">
    <property type="entry name" value="DNA_repair-toleration"/>
</dbReference>
<sequence length="487" mass="54343">MALQPTGTSYTDYPDQQQHQMEEQNLHDDPVTVTDRYFNSRSSSNNNNNNNNNMEKPMYKKMWFWLLVAGVVLVLGVVGTSVGLAHSGSDDSRGVGVNLPKPELQAESVNANRNELGELLLSMYTERGMDWAPVGALDTFQGRALTFVAGSSTYSDLSRAQNIERYALTVFYLYTFRQPHLLLAVASEWTSSQNWLSKESVCVWEGIVCNDDDSVQQILLPNHELSGSLPAELSLLLNLETIDFTTNYIYMEGSSHFLWTIMPDLLELTMDDNYFIAENGLPAQFVGLKSIQKISLSYNLLQGSLDGALFQDLQTLQHLEVESNYIEGELPSQLLTLPSLIYLYVRRNSFTIDLDTIFRAGNLPSIFALWIDANTIGGSIPTTIGLYTDLASLSITEAELTGPLPTEMGQLINMRRCWLYDNDLTGPIPTQLNNWGQLQVLELYGNSLSGDMPMAVCDAVDASEYEFRTLSADCDEVGCQNCCTECY</sequence>
<keyword evidence="3" id="KW-0677">Repeat</keyword>
<dbReference type="PANTHER" id="PTHR48060">
    <property type="entry name" value="DNA DAMAGE-REPAIR/TOLERATION PROTEIN DRT100"/>
    <property type="match status" value="1"/>
</dbReference>
<name>A0A7S3L098_9STRA</name>
<organism evidence="5">
    <name type="scientific">Amphora coffeiformis</name>
    <dbReference type="NCBI Taxonomy" id="265554"/>
    <lineage>
        <taxon>Eukaryota</taxon>
        <taxon>Sar</taxon>
        <taxon>Stramenopiles</taxon>
        <taxon>Ochrophyta</taxon>
        <taxon>Bacillariophyta</taxon>
        <taxon>Bacillariophyceae</taxon>
        <taxon>Bacillariophycidae</taxon>
        <taxon>Thalassiophysales</taxon>
        <taxon>Catenulaceae</taxon>
        <taxon>Amphora</taxon>
    </lineage>
</organism>
<dbReference type="SUPFAM" id="SSF52058">
    <property type="entry name" value="L domain-like"/>
    <property type="match status" value="1"/>
</dbReference>
<evidence type="ECO:0000256" key="3">
    <source>
        <dbReference type="ARBA" id="ARBA00022737"/>
    </source>
</evidence>
<dbReference type="AlphaFoldDB" id="A0A7S3L098"/>
<accession>A0A7S3L098</accession>
<dbReference type="InterPro" id="IPR032675">
    <property type="entry name" value="LRR_dom_sf"/>
</dbReference>
<keyword evidence="2" id="KW-0732">Signal</keyword>
<reference evidence="5" key="1">
    <citation type="submission" date="2021-01" db="EMBL/GenBank/DDBJ databases">
        <authorList>
            <person name="Corre E."/>
            <person name="Pelletier E."/>
            <person name="Niang G."/>
            <person name="Scheremetjew M."/>
            <person name="Finn R."/>
            <person name="Kale V."/>
            <person name="Holt S."/>
            <person name="Cochrane G."/>
            <person name="Meng A."/>
            <person name="Brown T."/>
            <person name="Cohen L."/>
        </authorList>
    </citation>
    <scope>NUCLEOTIDE SEQUENCE</scope>
    <source>
        <strain evidence="5">CCMP127</strain>
    </source>
</reference>
<keyword evidence="4" id="KW-0472">Membrane</keyword>
<keyword evidence="4" id="KW-0812">Transmembrane</keyword>